<dbReference type="AlphaFoldDB" id="A0A6I4TXT0"/>
<dbReference type="PROSITE" id="PS50076">
    <property type="entry name" value="DNAJ_2"/>
    <property type="match status" value="1"/>
</dbReference>
<dbReference type="RefSeq" id="WP_161391169.1">
    <property type="nucleotide sequence ID" value="NZ_JBHSCP010000001.1"/>
</dbReference>
<evidence type="ECO:0000313" key="4">
    <source>
        <dbReference type="Proteomes" id="UP000469430"/>
    </source>
</evidence>
<sequence>MNHYEILGVDRAADADVIDAAYGVMIRRCHPDEFGGSNEDAEDYAARLEDAYAVLGDPDRRRAYDAALQPAAPASAPVSSPPVPVSAPSPSDENVRGLRRGGILALAGVTVLSLCGAAFYMKQQAVPVAAASIAPPIGDPAPVAPQPSPALAAETTTPAPCRGVDCRILTPSGWAGIEAGATVEAAMQASDLIIRDNGQYTDVDDGICLGFEVVGGPPSIVMLVEEGKISTVEAYSGNGAPVFTTDRGVSLGDPESAVHAAYTNLKEEPDIYSDAPDKKLIHYERGGQRGIKFSIQGGEVTGISVGTRSIEYTEGCL</sequence>
<dbReference type="Gene3D" id="1.10.287.110">
    <property type="entry name" value="DnaJ domain"/>
    <property type="match status" value="1"/>
</dbReference>
<keyword evidence="4" id="KW-1185">Reference proteome</keyword>
<dbReference type="CDD" id="cd06257">
    <property type="entry name" value="DnaJ"/>
    <property type="match status" value="1"/>
</dbReference>
<name>A0A6I4TXT0_9SPHN</name>
<dbReference type="SUPFAM" id="SSF46565">
    <property type="entry name" value="Chaperone J-domain"/>
    <property type="match status" value="1"/>
</dbReference>
<dbReference type="OrthoDB" id="8224439at2"/>
<reference evidence="3 4" key="1">
    <citation type="submission" date="2019-12" db="EMBL/GenBank/DDBJ databases">
        <title>Genomic-based taxomic classification of the family Erythrobacteraceae.</title>
        <authorList>
            <person name="Xu L."/>
        </authorList>
    </citation>
    <scope>NUCLEOTIDE SEQUENCE [LARGE SCALE GENOMIC DNA]</scope>
    <source>
        <strain evidence="3 4">S36</strain>
    </source>
</reference>
<dbReference type="InterPro" id="IPR001623">
    <property type="entry name" value="DnaJ_domain"/>
</dbReference>
<feature type="domain" description="J" evidence="2">
    <location>
        <begin position="2"/>
        <end position="68"/>
    </location>
</feature>
<dbReference type="InterPro" id="IPR050817">
    <property type="entry name" value="DjlA_DnaK_co-chaperone"/>
</dbReference>
<dbReference type="PRINTS" id="PR00625">
    <property type="entry name" value="JDOMAIN"/>
</dbReference>
<accession>A0A6I4TXT0</accession>
<proteinExistence type="predicted"/>
<protein>
    <submittedName>
        <fullName evidence="3">DnaJ domain-containing protein</fullName>
    </submittedName>
</protein>
<dbReference type="SMART" id="SM00271">
    <property type="entry name" value="DnaJ"/>
    <property type="match status" value="1"/>
</dbReference>
<dbReference type="PANTHER" id="PTHR24074">
    <property type="entry name" value="CO-CHAPERONE PROTEIN DJLA"/>
    <property type="match status" value="1"/>
</dbReference>
<dbReference type="Proteomes" id="UP000469430">
    <property type="component" value="Unassembled WGS sequence"/>
</dbReference>
<comment type="caution">
    <text evidence="3">The sequence shown here is derived from an EMBL/GenBank/DDBJ whole genome shotgun (WGS) entry which is preliminary data.</text>
</comment>
<evidence type="ECO:0000256" key="1">
    <source>
        <dbReference type="SAM" id="MobiDB-lite"/>
    </source>
</evidence>
<dbReference type="InterPro" id="IPR036869">
    <property type="entry name" value="J_dom_sf"/>
</dbReference>
<gene>
    <name evidence="3" type="ORF">GRI97_10650</name>
</gene>
<evidence type="ECO:0000259" key="2">
    <source>
        <dbReference type="PROSITE" id="PS50076"/>
    </source>
</evidence>
<dbReference type="EMBL" id="WTYJ01000002">
    <property type="protein sequence ID" value="MXO99448.1"/>
    <property type="molecule type" value="Genomic_DNA"/>
</dbReference>
<feature type="region of interest" description="Disordered" evidence="1">
    <location>
        <begin position="68"/>
        <end position="94"/>
    </location>
</feature>
<organism evidence="3 4">
    <name type="scientific">Croceibacterium xixiisoli</name>
    <dbReference type="NCBI Taxonomy" id="1476466"/>
    <lineage>
        <taxon>Bacteria</taxon>
        <taxon>Pseudomonadati</taxon>
        <taxon>Pseudomonadota</taxon>
        <taxon>Alphaproteobacteria</taxon>
        <taxon>Sphingomonadales</taxon>
        <taxon>Erythrobacteraceae</taxon>
        <taxon>Croceibacterium</taxon>
    </lineage>
</organism>
<evidence type="ECO:0000313" key="3">
    <source>
        <dbReference type="EMBL" id="MXO99448.1"/>
    </source>
</evidence>
<dbReference type="Pfam" id="PF00226">
    <property type="entry name" value="DnaJ"/>
    <property type="match status" value="1"/>
</dbReference>